<protein>
    <submittedName>
        <fullName evidence="2">8648_t:CDS:1</fullName>
    </submittedName>
</protein>
<sequence>MKTFIWFAVIFCIIYGMMINALPIEEGDEVHLLEKRCSFLSRLIGDCDNPGAVCASDMDCGDLECLPAGTGPHRCQ</sequence>
<keyword evidence="1" id="KW-0732">Signal</keyword>
<evidence type="ECO:0000256" key="1">
    <source>
        <dbReference type="SAM" id="SignalP"/>
    </source>
</evidence>
<proteinExistence type="predicted"/>
<feature type="chain" id="PRO_5040320319" evidence="1">
    <location>
        <begin position="22"/>
        <end position="76"/>
    </location>
</feature>
<dbReference type="AlphaFoldDB" id="A0A9N9FCK6"/>
<name>A0A9N9FCK6_9GLOM</name>
<organism evidence="2 3">
    <name type="scientific">Funneliformis caledonium</name>
    <dbReference type="NCBI Taxonomy" id="1117310"/>
    <lineage>
        <taxon>Eukaryota</taxon>
        <taxon>Fungi</taxon>
        <taxon>Fungi incertae sedis</taxon>
        <taxon>Mucoromycota</taxon>
        <taxon>Glomeromycotina</taxon>
        <taxon>Glomeromycetes</taxon>
        <taxon>Glomerales</taxon>
        <taxon>Glomeraceae</taxon>
        <taxon>Funneliformis</taxon>
    </lineage>
</organism>
<gene>
    <name evidence="2" type="ORF">FCALED_LOCUS4920</name>
</gene>
<dbReference type="OrthoDB" id="2303075at2759"/>
<comment type="caution">
    <text evidence="2">The sequence shown here is derived from an EMBL/GenBank/DDBJ whole genome shotgun (WGS) entry which is preliminary data.</text>
</comment>
<keyword evidence="3" id="KW-1185">Reference proteome</keyword>
<reference evidence="2" key="1">
    <citation type="submission" date="2021-06" db="EMBL/GenBank/DDBJ databases">
        <authorList>
            <person name="Kallberg Y."/>
            <person name="Tangrot J."/>
            <person name="Rosling A."/>
        </authorList>
    </citation>
    <scope>NUCLEOTIDE SEQUENCE</scope>
    <source>
        <strain evidence="2">UK204</strain>
    </source>
</reference>
<dbReference type="Proteomes" id="UP000789570">
    <property type="component" value="Unassembled WGS sequence"/>
</dbReference>
<evidence type="ECO:0000313" key="2">
    <source>
        <dbReference type="EMBL" id="CAG8525593.1"/>
    </source>
</evidence>
<dbReference type="EMBL" id="CAJVPQ010000997">
    <property type="protein sequence ID" value="CAG8525593.1"/>
    <property type="molecule type" value="Genomic_DNA"/>
</dbReference>
<accession>A0A9N9FCK6</accession>
<feature type="signal peptide" evidence="1">
    <location>
        <begin position="1"/>
        <end position="21"/>
    </location>
</feature>
<evidence type="ECO:0000313" key="3">
    <source>
        <dbReference type="Proteomes" id="UP000789570"/>
    </source>
</evidence>